<proteinExistence type="inferred from homology"/>
<dbReference type="InterPro" id="IPR000172">
    <property type="entry name" value="GMC_OxRdtase_N"/>
</dbReference>
<dbReference type="PANTHER" id="PTHR42784">
    <property type="entry name" value="PYRANOSE 2-OXIDASE"/>
    <property type="match status" value="1"/>
</dbReference>
<dbReference type="EMBL" id="JYNX01000038">
    <property type="protein sequence ID" value="KMO77609.1"/>
    <property type="molecule type" value="Genomic_DNA"/>
</dbReference>
<dbReference type="GO" id="GO:0050660">
    <property type="term" value="F:flavin adenine dinucleotide binding"/>
    <property type="evidence" value="ECO:0007669"/>
    <property type="project" value="InterPro"/>
</dbReference>
<dbReference type="SUPFAM" id="SSF51905">
    <property type="entry name" value="FAD/NAD(P)-binding domain"/>
    <property type="match status" value="1"/>
</dbReference>
<dbReference type="Pfam" id="PF05199">
    <property type="entry name" value="GMC_oxred_C"/>
    <property type="match status" value="1"/>
</dbReference>
<feature type="domain" description="Glucose-methanol-choline oxidoreductase N-terminal" evidence="6">
    <location>
        <begin position="202"/>
        <end position="310"/>
    </location>
</feature>
<evidence type="ECO:0000259" key="6">
    <source>
        <dbReference type="Pfam" id="PF00732"/>
    </source>
</evidence>
<name>A0A0J6W570_MYCCU</name>
<comment type="caution">
    <text evidence="8">The sequence shown here is derived from an EMBL/GenBank/DDBJ whole genome shotgun (WGS) entry which is preliminary data.</text>
</comment>
<dbReference type="AlphaFoldDB" id="A0A0J6W570"/>
<reference evidence="8 9" key="1">
    <citation type="journal article" date="2015" name="Genome Biol. Evol.">
        <title>Characterization of Three Mycobacterium spp. with Potential Use in Bioremediation by Genome Sequencing and Comparative Genomics.</title>
        <authorList>
            <person name="Das S."/>
            <person name="Pettersson B.M."/>
            <person name="Behra P.R."/>
            <person name="Ramesh M."/>
            <person name="Dasgupta S."/>
            <person name="Bhattacharya A."/>
            <person name="Kirsebom L.A."/>
        </authorList>
    </citation>
    <scope>NUCLEOTIDE SEQUENCE [LARGE SCALE GENOMIC DNA]</scope>
    <source>
        <strain evidence="8 9">DSM 44219</strain>
    </source>
</reference>
<keyword evidence="4" id="KW-0274">FAD</keyword>
<feature type="domain" description="Glucose-methanol-choline oxidoreductase C-terminal" evidence="7">
    <location>
        <begin position="403"/>
        <end position="520"/>
    </location>
</feature>
<dbReference type="Gene3D" id="3.50.50.60">
    <property type="entry name" value="FAD/NAD(P)-binding domain"/>
    <property type="match status" value="2"/>
</dbReference>
<comment type="cofactor">
    <cofactor evidence="1">
        <name>FAD</name>
        <dbReference type="ChEBI" id="CHEBI:57692"/>
    </cofactor>
</comment>
<dbReference type="SUPFAM" id="SSF54373">
    <property type="entry name" value="FAD-linked reductases, C-terminal domain"/>
    <property type="match status" value="1"/>
</dbReference>
<accession>A0A0J6W570</accession>
<dbReference type="PATRIC" id="fig|1800.3.peg.3284"/>
<keyword evidence="5 8" id="KW-0560">Oxidoreductase</keyword>
<sequence length="537" mass="58870">MKTYERNEAVDVVIVGAGPASATAAKRLAESDFGVVVIERGEWPDNSTMRGDESDFELFPGRDWQTRPGDRARPWDQPIDETDSDVGVLLWNGVGGSAIGYAAQWHRNMPSDFRTYSLEGVGDDWPVDYRELVPYYRRIERDFGISGLNGDPAVPGTDYPMPPVRIRKWGELTAAAHNRLGWHWWPGSNAIATVPYGPLSPCTEMGTEMYGSPDGSRSTTDVTHWPVAIANGVELRTRSYVSRIETDANGLARGVTYFDAAGIEQFQAARVVILAAGGVHTPWLLLNSGNKDGGLANGSGLVGKRLMMHPTSTVVGVFADPIGSTQGAWGEQAYSMQFYETDESRGHVRGAKWGLMPTGGPLMMIREYPWGRADFWGPSFHDTVRSRLGHSALWSITCEDLPEVSNTVTMSATVTDTYGLPAPKIDYRLSENSAKLLGWHEDRARESWLEAGAAGTVTASRIRNTGWHMLGTTRMGTDRDDSVVDPEARSHDIPNLLVFDGSIWPTSSGLNPTATVVALALRNTERLIARRSNQETP</sequence>
<keyword evidence="9" id="KW-1185">Reference proteome</keyword>
<dbReference type="PANTHER" id="PTHR42784:SF1">
    <property type="entry name" value="PYRANOSE 2-OXIDASE"/>
    <property type="match status" value="1"/>
</dbReference>
<dbReference type="OrthoDB" id="9798604at2"/>
<evidence type="ECO:0000256" key="5">
    <source>
        <dbReference type="ARBA" id="ARBA00023002"/>
    </source>
</evidence>
<dbReference type="GO" id="GO:0016614">
    <property type="term" value="F:oxidoreductase activity, acting on CH-OH group of donors"/>
    <property type="evidence" value="ECO:0007669"/>
    <property type="project" value="InterPro"/>
</dbReference>
<evidence type="ECO:0000256" key="1">
    <source>
        <dbReference type="ARBA" id="ARBA00001974"/>
    </source>
</evidence>
<evidence type="ECO:0000313" key="8">
    <source>
        <dbReference type="EMBL" id="KMO77609.1"/>
    </source>
</evidence>
<evidence type="ECO:0000313" key="9">
    <source>
        <dbReference type="Proteomes" id="UP000036176"/>
    </source>
</evidence>
<evidence type="ECO:0000256" key="4">
    <source>
        <dbReference type="ARBA" id="ARBA00022827"/>
    </source>
</evidence>
<dbReference type="InterPro" id="IPR007867">
    <property type="entry name" value="GMC_OxRtase_C"/>
</dbReference>
<organism evidence="8 9">
    <name type="scientific">Mycolicibacterium chubuense</name>
    <name type="common">Mycobacterium chubuense</name>
    <dbReference type="NCBI Taxonomy" id="1800"/>
    <lineage>
        <taxon>Bacteria</taxon>
        <taxon>Bacillati</taxon>
        <taxon>Actinomycetota</taxon>
        <taxon>Actinomycetes</taxon>
        <taxon>Mycobacteriales</taxon>
        <taxon>Mycobacteriaceae</taxon>
        <taxon>Mycolicibacterium</taxon>
    </lineage>
</organism>
<protein>
    <submittedName>
        <fullName evidence="8">Fructose dehydrogenase large subunit</fullName>
        <ecNumber evidence="8">1.1.99.11</ecNumber>
    </submittedName>
</protein>
<evidence type="ECO:0000256" key="3">
    <source>
        <dbReference type="ARBA" id="ARBA00022630"/>
    </source>
</evidence>
<gene>
    <name evidence="8" type="primary">fdhL_1</name>
    <name evidence="8" type="ORF">MCHUDSM44219_03269</name>
</gene>
<dbReference type="Pfam" id="PF00732">
    <property type="entry name" value="GMC_oxred_N"/>
    <property type="match status" value="1"/>
</dbReference>
<evidence type="ECO:0000259" key="7">
    <source>
        <dbReference type="Pfam" id="PF05199"/>
    </source>
</evidence>
<keyword evidence="3" id="KW-0285">Flavoprotein</keyword>
<dbReference type="InterPro" id="IPR036188">
    <property type="entry name" value="FAD/NAD-bd_sf"/>
</dbReference>
<dbReference type="Proteomes" id="UP000036176">
    <property type="component" value="Unassembled WGS sequence"/>
</dbReference>
<dbReference type="RefSeq" id="WP_048419224.1">
    <property type="nucleotide sequence ID" value="NZ_JYNX01000038.1"/>
</dbReference>
<dbReference type="InterPro" id="IPR051473">
    <property type="entry name" value="P2Ox-like"/>
</dbReference>
<dbReference type="EC" id="1.1.99.11" evidence="8"/>
<evidence type="ECO:0000256" key="2">
    <source>
        <dbReference type="ARBA" id="ARBA00010790"/>
    </source>
</evidence>
<comment type="similarity">
    <text evidence="2">Belongs to the GMC oxidoreductase family.</text>
</comment>